<evidence type="ECO:0000256" key="1">
    <source>
        <dbReference type="SAM" id="Phobius"/>
    </source>
</evidence>
<protein>
    <submittedName>
        <fullName evidence="6">Uncharacterized protein</fullName>
    </submittedName>
</protein>
<dbReference type="GO" id="GO:0005886">
    <property type="term" value="C:plasma membrane"/>
    <property type="evidence" value="ECO:0007669"/>
    <property type="project" value="UniProtKB-SubCell"/>
</dbReference>
<keyword evidence="7" id="KW-1185">Reference proteome</keyword>
<dbReference type="Pfam" id="PF22820">
    <property type="entry name" value="TcaA_3rd_4th"/>
    <property type="match status" value="1"/>
</dbReference>
<evidence type="ECO:0000313" key="6">
    <source>
        <dbReference type="EMBL" id="RDW21713.1"/>
    </source>
</evidence>
<comment type="caution">
    <text evidence="6">The sequence shown here is derived from an EMBL/GenBank/DDBJ whole genome shotgun (WGS) entry which is preliminary data.</text>
</comment>
<dbReference type="EMBL" id="PIOD01000002">
    <property type="protein sequence ID" value="RDW21713.1"/>
    <property type="molecule type" value="Genomic_DNA"/>
</dbReference>
<keyword evidence="1" id="KW-0472">Membrane</keyword>
<feature type="domain" description="Zinc-ribbon" evidence="2">
    <location>
        <begin position="2"/>
        <end position="24"/>
    </location>
</feature>
<dbReference type="Pfam" id="PF13240">
    <property type="entry name" value="Zn_Ribbon_1"/>
    <property type="match status" value="1"/>
</dbReference>
<dbReference type="Pfam" id="PF22813">
    <property type="entry name" value="TcaA_2nd"/>
    <property type="match status" value="1"/>
</dbReference>
<dbReference type="InterPro" id="IPR026870">
    <property type="entry name" value="Zinc_ribbon_dom"/>
</dbReference>
<dbReference type="Pfam" id="PF25155">
    <property type="entry name" value="NTF2_YvbJ"/>
    <property type="match status" value="1"/>
</dbReference>
<feature type="domain" description="TcaA 4th" evidence="4">
    <location>
        <begin position="251"/>
        <end position="317"/>
    </location>
</feature>
<dbReference type="Proteomes" id="UP000256520">
    <property type="component" value="Unassembled WGS sequence"/>
</dbReference>
<reference evidence="7" key="1">
    <citation type="submission" date="2017-11" db="EMBL/GenBank/DDBJ databases">
        <authorList>
            <person name="Zhu W."/>
        </authorList>
    </citation>
    <scope>NUCLEOTIDE SEQUENCE [LARGE SCALE GENOMIC DNA]</scope>
    <source>
        <strain evidence="7">CAU 1051</strain>
    </source>
</reference>
<feature type="transmembrane region" description="Helical" evidence="1">
    <location>
        <begin position="37"/>
        <end position="58"/>
    </location>
</feature>
<evidence type="ECO:0000259" key="2">
    <source>
        <dbReference type="Pfam" id="PF13240"/>
    </source>
</evidence>
<dbReference type="PANTHER" id="PTHR40038:SF1">
    <property type="entry name" value="MEMBRANE-ASSOCIATED PROTEIN TCAA"/>
    <property type="match status" value="1"/>
</dbReference>
<feature type="domain" description="TcaA second" evidence="3">
    <location>
        <begin position="65"/>
        <end position="169"/>
    </location>
</feature>
<keyword evidence="1" id="KW-1133">Transmembrane helix</keyword>
<dbReference type="InterPro" id="IPR056902">
    <property type="entry name" value="NTF2_YvbJ"/>
</dbReference>
<keyword evidence="1" id="KW-0812">Transmembrane</keyword>
<dbReference type="PANTHER" id="PTHR40038">
    <property type="entry name" value="MEMBRANE-ASSOCIATED PROTEIN TCAA"/>
    <property type="match status" value="1"/>
</dbReference>
<dbReference type="InterPro" id="IPR054529">
    <property type="entry name" value="TcaA_2nd"/>
</dbReference>
<dbReference type="AlphaFoldDB" id="A0A3D8Q0F5"/>
<evidence type="ECO:0000259" key="3">
    <source>
        <dbReference type="Pfam" id="PF22813"/>
    </source>
</evidence>
<dbReference type="RefSeq" id="WP_170138768.1">
    <property type="nucleotide sequence ID" value="NZ_PIOD01000002.1"/>
</dbReference>
<dbReference type="InterPro" id="IPR054530">
    <property type="entry name" value="TcaA_4th"/>
</dbReference>
<gene>
    <name evidence="6" type="ORF">CWR45_02230</name>
</gene>
<accession>A0A3D8Q0F5</accession>
<evidence type="ECO:0000313" key="7">
    <source>
        <dbReference type="Proteomes" id="UP000256520"/>
    </source>
</evidence>
<evidence type="ECO:0000259" key="5">
    <source>
        <dbReference type="Pfam" id="PF25155"/>
    </source>
</evidence>
<evidence type="ECO:0000259" key="4">
    <source>
        <dbReference type="Pfam" id="PF22820"/>
    </source>
</evidence>
<feature type="domain" description="YvbJ-like NTF2-like" evidence="5">
    <location>
        <begin position="331"/>
        <end position="457"/>
    </location>
</feature>
<proteinExistence type="predicted"/>
<name>A0A3D8Q0F5_9BACI</name>
<sequence length="475" mass="54523">MKCKNCGHGVKKDAQFCPECGANLKMQHEKKRSSKKIMIVFTSIITVILLSIIIAFFVGKDRFSPEQVVSAFEDAVNNQDANQLVDLLHSSTDSLEITEENTKRLIDYLVDNEDEFEDIKGQLNNQVEFINSTSNQSNGTAYQDDTYATINITKDGKKWLFFDDYKLVVIPGYIQLNLDEENEIVTLYINDEEVEATEEYTNFGPYMPGAYSAKAVFDNTYVTLEEEETLNLFSTDQEALGHTFDMPVAETSVYSIVPDAQLYINGKESDITLDEGKQVIGSFPNDESVTLQIDKEYPWGHVRSEEKVITSDNYVNFDRLIAFNEEEQNKIMEQLNEMISSYHVALTEKDASKLDKRITNNLKSAFTENLTEVEREEPNYSGELIKATYNLSKISNPLYDEKSGLFGITLEAHYVFHEPKGNIGWLFRDTEKDNYTRSRIMTIVYNEDTGEWLLDEYKNKYFIIVESDGKEYDIK</sequence>
<organism evidence="6 7">
    <name type="scientific">Oceanobacillus chungangensis</name>
    <dbReference type="NCBI Taxonomy" id="1229152"/>
    <lineage>
        <taxon>Bacteria</taxon>
        <taxon>Bacillati</taxon>
        <taxon>Bacillota</taxon>
        <taxon>Bacilli</taxon>
        <taxon>Bacillales</taxon>
        <taxon>Bacillaceae</taxon>
        <taxon>Oceanobacillus</taxon>
    </lineage>
</organism>